<evidence type="ECO:0000256" key="4">
    <source>
        <dbReference type="ARBA" id="ARBA00023242"/>
    </source>
</evidence>
<name>A0A8C8JFL8_ONCTS</name>
<dbReference type="Pfam" id="PF01101">
    <property type="entry name" value="HMG14_17"/>
    <property type="match status" value="1"/>
</dbReference>
<evidence type="ECO:0000256" key="2">
    <source>
        <dbReference type="ARBA" id="ARBA00007696"/>
    </source>
</evidence>
<dbReference type="GO" id="GO:0005634">
    <property type="term" value="C:nucleus"/>
    <property type="evidence" value="ECO:0007669"/>
    <property type="project" value="UniProtKB-SubCell"/>
</dbReference>
<feature type="region of interest" description="Disordered" evidence="5">
    <location>
        <begin position="1"/>
        <end position="139"/>
    </location>
</feature>
<dbReference type="SMART" id="SM00527">
    <property type="entry name" value="HMG17"/>
    <property type="match status" value="1"/>
</dbReference>
<organism evidence="6 7">
    <name type="scientific">Oncorhynchus tshawytscha</name>
    <name type="common">Chinook salmon</name>
    <name type="synonym">Salmo tshawytscha</name>
    <dbReference type="NCBI Taxonomy" id="74940"/>
    <lineage>
        <taxon>Eukaryota</taxon>
        <taxon>Metazoa</taxon>
        <taxon>Chordata</taxon>
        <taxon>Craniata</taxon>
        <taxon>Vertebrata</taxon>
        <taxon>Euteleostomi</taxon>
        <taxon>Actinopterygii</taxon>
        <taxon>Neopterygii</taxon>
        <taxon>Teleostei</taxon>
        <taxon>Protacanthopterygii</taxon>
        <taxon>Salmoniformes</taxon>
        <taxon>Salmonidae</taxon>
        <taxon>Salmoninae</taxon>
        <taxon>Oncorhynchus</taxon>
    </lineage>
</organism>
<comment type="subcellular location">
    <subcellularLocation>
        <location evidence="1">Nucleus</location>
    </subcellularLocation>
</comment>
<evidence type="ECO:0000313" key="7">
    <source>
        <dbReference type="Proteomes" id="UP000694402"/>
    </source>
</evidence>
<keyword evidence="4" id="KW-0539">Nucleus</keyword>
<sequence length="139" mass="15167">MPKRKQGAAGDAKEEPPRRSTRLSAKPAPAKTEPKAIRRNQSRPRPVQLGTGLPDGPSPGGEGRQQHLHPADPQHWGPTRVRSEPSPVLPVHPRLRGHARLQLNHQVCGRHNSGRLDYQQRRDGLQGGGEGPRSVVSGK</sequence>
<reference evidence="6" key="1">
    <citation type="submission" date="2025-08" db="UniProtKB">
        <authorList>
            <consortium name="Ensembl"/>
        </authorList>
    </citation>
    <scope>IDENTIFICATION</scope>
</reference>
<evidence type="ECO:0000256" key="1">
    <source>
        <dbReference type="ARBA" id="ARBA00004123"/>
    </source>
</evidence>
<comment type="similarity">
    <text evidence="2">Belongs to the HMGN family.</text>
</comment>
<dbReference type="GO" id="GO:0000785">
    <property type="term" value="C:chromatin"/>
    <property type="evidence" value="ECO:0007669"/>
    <property type="project" value="InterPro"/>
</dbReference>
<accession>A0A8C8JFL8</accession>
<dbReference type="AlphaFoldDB" id="A0A8C8JFL8"/>
<dbReference type="GeneTree" id="ENSGT01010000230123"/>
<dbReference type="Proteomes" id="UP000694402">
    <property type="component" value="Unassembled WGS sequence"/>
</dbReference>
<keyword evidence="3" id="KW-0238">DNA-binding</keyword>
<evidence type="ECO:0000313" key="6">
    <source>
        <dbReference type="Ensembl" id="ENSOTSP00005094916.2"/>
    </source>
</evidence>
<proteinExistence type="inferred from homology"/>
<evidence type="ECO:0000256" key="5">
    <source>
        <dbReference type="SAM" id="MobiDB-lite"/>
    </source>
</evidence>
<keyword evidence="7" id="KW-1185">Reference proteome</keyword>
<dbReference type="Ensembl" id="ENSOTST00005102864.2">
    <property type="protein sequence ID" value="ENSOTSP00005094916.2"/>
    <property type="gene ID" value="ENSOTSG00005044216.2"/>
</dbReference>
<protein>
    <submittedName>
        <fullName evidence="6">Uncharacterized protein</fullName>
    </submittedName>
</protein>
<reference evidence="6" key="2">
    <citation type="submission" date="2025-09" db="UniProtKB">
        <authorList>
            <consortium name="Ensembl"/>
        </authorList>
    </citation>
    <scope>IDENTIFICATION</scope>
</reference>
<dbReference type="PRINTS" id="PR00925">
    <property type="entry name" value="NONHISHMG17"/>
</dbReference>
<evidence type="ECO:0000256" key="3">
    <source>
        <dbReference type="ARBA" id="ARBA00023125"/>
    </source>
</evidence>
<dbReference type="InterPro" id="IPR000079">
    <property type="entry name" value="HMGN_fam"/>
</dbReference>
<dbReference type="GO" id="GO:0031492">
    <property type="term" value="F:nucleosomal DNA binding"/>
    <property type="evidence" value="ECO:0007669"/>
    <property type="project" value="InterPro"/>
</dbReference>